<name>A0A1F7GD69_9BACT</name>
<sequence>MARRGRGLKSSLKAIAVIGVLVVVVLITLSLVKKLQTERPLQSSPYATDNDSGALPTPYYWQGDYNTDRVFTSYDATKMSQCYTGGFGYCGAADVNADDQVDAGDLSAANLCVRDFNRFPRCVNIDFNHNGRIDRREIMQISQCIFNQCGRDPNGDFRLDAADISYSNRYNVPLPTPTGSRLHCNACDFNYDGKIEQSEITDTLAQKCIFRNDPNYCWRLGDTRNRIYKGDANSDNRVDAGDASACALCMNVR</sequence>
<evidence type="ECO:0008006" key="4">
    <source>
        <dbReference type="Google" id="ProtNLM"/>
    </source>
</evidence>
<dbReference type="InterPro" id="IPR011992">
    <property type="entry name" value="EF-hand-dom_pair"/>
</dbReference>
<protein>
    <recommendedName>
        <fullName evidence="4">EF-hand domain-containing protein</fullName>
    </recommendedName>
</protein>
<dbReference type="Gene3D" id="1.10.1330.10">
    <property type="entry name" value="Dockerin domain"/>
    <property type="match status" value="1"/>
</dbReference>
<feature type="transmembrane region" description="Helical" evidence="1">
    <location>
        <begin position="12"/>
        <end position="32"/>
    </location>
</feature>
<dbReference type="PROSITE" id="PS00018">
    <property type="entry name" value="EF_HAND_1"/>
    <property type="match status" value="1"/>
</dbReference>
<organism evidence="2 3">
    <name type="scientific">Candidatus Roizmanbacteria bacterium RIFCSPHIGHO2_01_FULL_39_12b</name>
    <dbReference type="NCBI Taxonomy" id="1802030"/>
    <lineage>
        <taxon>Bacteria</taxon>
        <taxon>Candidatus Roizmaniibacteriota</taxon>
    </lineage>
</organism>
<gene>
    <name evidence="2" type="ORF">A2690_04300</name>
</gene>
<dbReference type="SUPFAM" id="SSF63446">
    <property type="entry name" value="Type I dockerin domain"/>
    <property type="match status" value="1"/>
</dbReference>
<dbReference type="AlphaFoldDB" id="A0A1F7GD69"/>
<dbReference type="InterPro" id="IPR018247">
    <property type="entry name" value="EF_Hand_1_Ca_BS"/>
</dbReference>
<evidence type="ECO:0000313" key="2">
    <source>
        <dbReference type="EMBL" id="OGK16542.1"/>
    </source>
</evidence>
<dbReference type="GO" id="GO:0000272">
    <property type="term" value="P:polysaccharide catabolic process"/>
    <property type="evidence" value="ECO:0007669"/>
    <property type="project" value="InterPro"/>
</dbReference>
<proteinExistence type="predicted"/>
<evidence type="ECO:0000256" key="1">
    <source>
        <dbReference type="SAM" id="Phobius"/>
    </source>
</evidence>
<comment type="caution">
    <text evidence="2">The sequence shown here is derived from an EMBL/GenBank/DDBJ whole genome shotgun (WGS) entry which is preliminary data.</text>
</comment>
<evidence type="ECO:0000313" key="3">
    <source>
        <dbReference type="Proteomes" id="UP000178372"/>
    </source>
</evidence>
<dbReference type="InterPro" id="IPR036439">
    <property type="entry name" value="Dockerin_dom_sf"/>
</dbReference>
<keyword evidence="1" id="KW-1133">Transmembrane helix</keyword>
<dbReference type="Proteomes" id="UP000178372">
    <property type="component" value="Unassembled WGS sequence"/>
</dbReference>
<keyword evidence="1" id="KW-0812">Transmembrane</keyword>
<keyword evidence="1" id="KW-0472">Membrane</keyword>
<reference evidence="2 3" key="1">
    <citation type="journal article" date="2016" name="Nat. Commun.">
        <title>Thousands of microbial genomes shed light on interconnected biogeochemical processes in an aquifer system.</title>
        <authorList>
            <person name="Anantharaman K."/>
            <person name="Brown C.T."/>
            <person name="Hug L.A."/>
            <person name="Sharon I."/>
            <person name="Castelle C.J."/>
            <person name="Probst A.J."/>
            <person name="Thomas B.C."/>
            <person name="Singh A."/>
            <person name="Wilkins M.J."/>
            <person name="Karaoz U."/>
            <person name="Brodie E.L."/>
            <person name="Williams K.H."/>
            <person name="Hubbard S.S."/>
            <person name="Banfield J.F."/>
        </authorList>
    </citation>
    <scope>NUCLEOTIDE SEQUENCE [LARGE SCALE GENOMIC DNA]</scope>
</reference>
<dbReference type="SUPFAM" id="SSF47473">
    <property type="entry name" value="EF-hand"/>
    <property type="match status" value="1"/>
</dbReference>
<accession>A0A1F7GD69</accession>
<dbReference type="EMBL" id="MFZF01000016">
    <property type="protein sequence ID" value="OGK16542.1"/>
    <property type="molecule type" value="Genomic_DNA"/>
</dbReference>